<keyword evidence="2" id="KW-1185">Reference proteome</keyword>
<sequence>MEYGQESDNGVKPVKYLNDYSKLPIDAPVGYPHIIDLDCLDHDFHDSQDITIPDLVVTILFKFMPGALTAFLDLTRPKFHYIQAGHGIRLDFCIKRDDRTVTIGFLNEKELGGWDAQHKFPIDKKPTESWTPIWFRVGDDYEVTDKGGILEGAASTAYSTFMHEPWQASTPGQEVVELVCGLSHGRTF</sequence>
<dbReference type="AlphaFoldDB" id="A0A8H3G122"/>
<dbReference type="Proteomes" id="UP000664534">
    <property type="component" value="Unassembled WGS sequence"/>
</dbReference>
<gene>
    <name evidence="1" type="ORF">IMSHALPRED_009663</name>
</gene>
<organism evidence="1 2">
    <name type="scientific">Imshaugia aleurites</name>
    <dbReference type="NCBI Taxonomy" id="172621"/>
    <lineage>
        <taxon>Eukaryota</taxon>
        <taxon>Fungi</taxon>
        <taxon>Dikarya</taxon>
        <taxon>Ascomycota</taxon>
        <taxon>Pezizomycotina</taxon>
        <taxon>Lecanoromycetes</taxon>
        <taxon>OSLEUM clade</taxon>
        <taxon>Lecanoromycetidae</taxon>
        <taxon>Lecanorales</taxon>
        <taxon>Lecanorineae</taxon>
        <taxon>Parmeliaceae</taxon>
        <taxon>Imshaugia</taxon>
    </lineage>
</organism>
<accession>A0A8H3G122</accession>
<name>A0A8H3G122_9LECA</name>
<proteinExistence type="predicted"/>
<evidence type="ECO:0000313" key="2">
    <source>
        <dbReference type="Proteomes" id="UP000664534"/>
    </source>
</evidence>
<protein>
    <submittedName>
        <fullName evidence="1">Uncharacterized protein</fullName>
    </submittedName>
</protein>
<reference evidence="1" key="1">
    <citation type="submission" date="2021-03" db="EMBL/GenBank/DDBJ databases">
        <authorList>
            <person name="Tagirdzhanova G."/>
        </authorList>
    </citation>
    <scope>NUCLEOTIDE SEQUENCE</scope>
</reference>
<evidence type="ECO:0000313" key="1">
    <source>
        <dbReference type="EMBL" id="CAF9934291.1"/>
    </source>
</evidence>
<comment type="caution">
    <text evidence="1">The sequence shown here is derived from an EMBL/GenBank/DDBJ whole genome shotgun (WGS) entry which is preliminary data.</text>
</comment>
<dbReference type="OrthoDB" id="3509184at2759"/>
<dbReference type="EMBL" id="CAJPDT010000075">
    <property type="protein sequence ID" value="CAF9934291.1"/>
    <property type="molecule type" value="Genomic_DNA"/>
</dbReference>